<dbReference type="Pfam" id="PF07947">
    <property type="entry name" value="YhhN"/>
    <property type="match status" value="1"/>
</dbReference>
<feature type="transmembrane region" description="Helical" evidence="6">
    <location>
        <begin position="181"/>
        <end position="200"/>
    </location>
</feature>
<dbReference type="KEGG" id="aarc:G127AT_02200"/>
<sequence>MTAATRAAARPDRDPASTAAGAFAAFAPYLVISAVHLALLAAELGTAARISKLLLMPALALAVLLYLRGRRGGTGPAPLLLIAGIAFSWGGDAPLSVPGEGWFLVGLGSFLIAHLCYLALFARGGLGVRRPRVWALVYPLWLVALMAIMWPNLGGLVVPVLAYGIVLCAMAAVGSGLNASIAWGGAFFVASDSLLAIGRFVPAYEFGLHDEAVMATYLVAQGLIAWGAVRIMTRADAVAAPAPQAAAG</sequence>
<dbReference type="GO" id="GO:0016020">
    <property type="term" value="C:membrane"/>
    <property type="evidence" value="ECO:0007669"/>
    <property type="project" value="UniProtKB-SubCell"/>
</dbReference>
<evidence type="ECO:0000256" key="2">
    <source>
        <dbReference type="ARBA" id="ARBA00007375"/>
    </source>
</evidence>
<accession>A0A975INZ4</accession>
<feature type="transmembrane region" description="Helical" evidence="6">
    <location>
        <begin position="156"/>
        <end position="174"/>
    </location>
</feature>
<dbReference type="GO" id="GO:0016787">
    <property type="term" value="F:hydrolase activity"/>
    <property type="evidence" value="ECO:0007669"/>
    <property type="project" value="TreeGrafter"/>
</dbReference>
<gene>
    <name evidence="7" type="ORF">G127AT_02200</name>
</gene>
<comment type="subcellular location">
    <subcellularLocation>
        <location evidence="1">Membrane</location>
        <topology evidence="1">Multi-pass membrane protein</topology>
    </subcellularLocation>
</comment>
<dbReference type="EMBL" id="CP071696">
    <property type="protein sequence ID" value="QTX05075.1"/>
    <property type="molecule type" value="Genomic_DNA"/>
</dbReference>
<evidence type="ECO:0000256" key="5">
    <source>
        <dbReference type="ARBA" id="ARBA00023136"/>
    </source>
</evidence>
<feature type="transmembrane region" description="Helical" evidence="6">
    <location>
        <begin position="20"/>
        <end position="41"/>
    </location>
</feature>
<name>A0A975INZ4_9MICO</name>
<keyword evidence="3 6" id="KW-0812">Transmembrane</keyword>
<proteinExistence type="inferred from homology"/>
<feature type="transmembrane region" description="Helical" evidence="6">
    <location>
        <begin position="102"/>
        <end position="121"/>
    </location>
</feature>
<evidence type="ECO:0000256" key="1">
    <source>
        <dbReference type="ARBA" id="ARBA00004141"/>
    </source>
</evidence>
<dbReference type="RefSeq" id="WP_210899341.1">
    <property type="nucleotide sequence ID" value="NZ_CP071696.1"/>
</dbReference>
<organism evidence="7 8">
    <name type="scientific">Agromyces archimandritae</name>
    <dbReference type="NCBI Taxonomy" id="2781962"/>
    <lineage>
        <taxon>Bacteria</taxon>
        <taxon>Bacillati</taxon>
        <taxon>Actinomycetota</taxon>
        <taxon>Actinomycetes</taxon>
        <taxon>Micrococcales</taxon>
        <taxon>Microbacteriaceae</taxon>
        <taxon>Agromyces</taxon>
    </lineage>
</organism>
<evidence type="ECO:0000313" key="8">
    <source>
        <dbReference type="Proteomes" id="UP000671914"/>
    </source>
</evidence>
<protein>
    <submittedName>
        <fullName evidence="7">Lysoplasmalogenase</fullName>
    </submittedName>
</protein>
<reference evidence="7" key="1">
    <citation type="submission" date="2021-03" db="EMBL/GenBank/DDBJ databases">
        <title>Agromyces archimandritus sp. nov., isolated from the cockroach Archimandrita tessellata.</title>
        <authorList>
            <person name="Guzman J."/>
            <person name="Ortuzar M."/>
            <person name="Poehlein A."/>
            <person name="Daniel R."/>
            <person name="Trujillo M."/>
            <person name="Vilcinskas A."/>
        </authorList>
    </citation>
    <scope>NUCLEOTIDE SEQUENCE</scope>
    <source>
        <strain evidence="7">G127AT</strain>
    </source>
</reference>
<keyword evidence="5 6" id="KW-0472">Membrane</keyword>
<feature type="transmembrane region" description="Helical" evidence="6">
    <location>
        <begin position="133"/>
        <end position="150"/>
    </location>
</feature>
<keyword evidence="4 6" id="KW-1133">Transmembrane helix</keyword>
<evidence type="ECO:0000256" key="6">
    <source>
        <dbReference type="SAM" id="Phobius"/>
    </source>
</evidence>
<feature type="transmembrane region" description="Helical" evidence="6">
    <location>
        <begin position="212"/>
        <end position="229"/>
    </location>
</feature>
<evidence type="ECO:0000313" key="7">
    <source>
        <dbReference type="EMBL" id="QTX05075.1"/>
    </source>
</evidence>
<keyword evidence="8" id="KW-1185">Reference proteome</keyword>
<dbReference type="Proteomes" id="UP000671914">
    <property type="component" value="Chromosome"/>
</dbReference>
<dbReference type="PANTHER" id="PTHR31885:SF6">
    <property type="entry name" value="GH04784P"/>
    <property type="match status" value="1"/>
</dbReference>
<dbReference type="InterPro" id="IPR012506">
    <property type="entry name" value="TMEM86B-like"/>
</dbReference>
<feature type="transmembrane region" description="Helical" evidence="6">
    <location>
        <begin position="47"/>
        <end position="67"/>
    </location>
</feature>
<dbReference type="AlphaFoldDB" id="A0A975INZ4"/>
<dbReference type="PANTHER" id="PTHR31885">
    <property type="entry name" value="GH04784P"/>
    <property type="match status" value="1"/>
</dbReference>
<evidence type="ECO:0000256" key="4">
    <source>
        <dbReference type="ARBA" id="ARBA00022989"/>
    </source>
</evidence>
<comment type="similarity">
    <text evidence="2">Belongs to the TMEM86 family.</text>
</comment>
<evidence type="ECO:0000256" key="3">
    <source>
        <dbReference type="ARBA" id="ARBA00022692"/>
    </source>
</evidence>